<name>A0A2T4YLS1_9HYPH</name>
<dbReference type="EMBL" id="PZZL01000034">
    <property type="protein sequence ID" value="PTM44265.1"/>
    <property type="molecule type" value="Genomic_DNA"/>
</dbReference>
<reference evidence="1 2" key="1">
    <citation type="submission" date="2018-04" db="EMBL/GenBank/DDBJ databases">
        <title>Genomic Encyclopedia of Archaeal and Bacterial Type Strains, Phase II (KMG-II): from individual species to whole genera.</title>
        <authorList>
            <person name="Goeker M."/>
        </authorList>
    </citation>
    <scope>NUCLEOTIDE SEQUENCE [LARGE SCALE GENOMIC DNA]</scope>
    <source>
        <strain evidence="1 2">DSM 25521</strain>
    </source>
</reference>
<proteinExistence type="predicted"/>
<keyword evidence="2" id="KW-1185">Reference proteome</keyword>
<dbReference type="Proteomes" id="UP000241808">
    <property type="component" value="Unassembled WGS sequence"/>
</dbReference>
<sequence length="346" mass="38666">MLFGLEQDRGNKIVWYVVPDGYGGVARSAIFGEGQKRLVMEANEIRSALVDAGRHPTGLCGFSLDEQRIPDLNQIIDLEIRDVETDVLIYRRPKPSDISARIIQIYPELFPPRALIVQLDPLFQYSGLRLEVHGHETVTQFFHIRDCESLFFSGRFLFQNYEGWIEDRFKPIIFVNDPYVVLAERLLVLSKINQVGRPELIIGERDAMLFKPAIEFASSIDLQNAREVKAALKHVPEDVAVALADPTTRILTCSSPLEMPRTGCLAKSLDFLAGCAVVGIAEREELYADTIAELLGLRTGIIPLPSRFGGLLELAALLRSSGRAERLLARDLELYDAVKAAFEKAA</sequence>
<comment type="caution">
    <text evidence="1">The sequence shown here is derived from an EMBL/GenBank/DDBJ whole genome shotgun (WGS) entry which is preliminary data.</text>
</comment>
<evidence type="ECO:0000313" key="1">
    <source>
        <dbReference type="EMBL" id="PTM44265.1"/>
    </source>
</evidence>
<accession>A0A2T4YLS1</accession>
<evidence type="ECO:0000313" key="2">
    <source>
        <dbReference type="Proteomes" id="UP000241808"/>
    </source>
</evidence>
<organism evidence="1 2">
    <name type="scientific">Phreatobacter oligotrophus</name>
    <dbReference type="NCBI Taxonomy" id="1122261"/>
    <lineage>
        <taxon>Bacteria</taxon>
        <taxon>Pseudomonadati</taxon>
        <taxon>Pseudomonadota</taxon>
        <taxon>Alphaproteobacteria</taxon>
        <taxon>Hyphomicrobiales</taxon>
        <taxon>Phreatobacteraceae</taxon>
        <taxon>Phreatobacter</taxon>
    </lineage>
</organism>
<protein>
    <submittedName>
        <fullName evidence="1">Uncharacterized protein</fullName>
    </submittedName>
</protein>
<dbReference type="AlphaFoldDB" id="A0A2T4YLS1"/>
<gene>
    <name evidence="1" type="ORF">C8P69_1347</name>
</gene>